<dbReference type="PANTHER" id="PTHR11019:SF190">
    <property type="entry name" value="ARAC-FAMILY REGULATORY PROTEIN"/>
    <property type="match status" value="1"/>
</dbReference>
<dbReference type="PROSITE" id="PS01124">
    <property type="entry name" value="HTH_ARAC_FAMILY_2"/>
    <property type="match status" value="1"/>
</dbReference>
<feature type="domain" description="HTH araC/xylS-type" evidence="4">
    <location>
        <begin position="160"/>
        <end position="258"/>
    </location>
</feature>
<organism evidence="5 6">
    <name type="scientific">Pseudovibrio japonicus</name>
    <dbReference type="NCBI Taxonomy" id="366534"/>
    <lineage>
        <taxon>Bacteria</taxon>
        <taxon>Pseudomonadati</taxon>
        <taxon>Pseudomonadota</taxon>
        <taxon>Alphaproteobacteria</taxon>
        <taxon>Hyphomicrobiales</taxon>
        <taxon>Stappiaceae</taxon>
        <taxon>Pseudovibrio</taxon>
    </lineage>
</organism>
<evidence type="ECO:0000256" key="3">
    <source>
        <dbReference type="ARBA" id="ARBA00023163"/>
    </source>
</evidence>
<evidence type="ECO:0000259" key="4">
    <source>
        <dbReference type="PROSITE" id="PS01124"/>
    </source>
</evidence>
<dbReference type="RefSeq" id="WP_189437796.1">
    <property type="nucleotide sequence ID" value="NZ_BMXE01000006.1"/>
</dbReference>
<keyword evidence="6" id="KW-1185">Reference proteome</keyword>
<comment type="caution">
    <text evidence="5">The sequence shown here is derived from an EMBL/GenBank/DDBJ whole genome shotgun (WGS) entry which is preliminary data.</text>
</comment>
<evidence type="ECO:0000256" key="1">
    <source>
        <dbReference type="ARBA" id="ARBA00023015"/>
    </source>
</evidence>
<keyword evidence="3" id="KW-0804">Transcription</keyword>
<name>A0ABQ3EM39_9HYPH</name>
<sequence length="270" mass="30234">MADSTTDTAPPAYCVYREFPVCGREQVSFDRDYLLYSMRGAVRLGVEGRCWTLPPAFAAWIPAGTQLEIEVIHTVTSCSLLLQQGFAETAGVTLPDKTVVFSMNRLAREMIAYTTRWRPEDVDWGAEADTFFKALVQVCAGLASRPTDVWRPTVQDDVLARALAYTEDNLAKPLQIADVAAAANVSERTLLRRYAEEAGMTWSQCLRRLRMIRAVELLSHEDEQVIQIAGAVGYASLSAFNKAFRDFTGQTPTEFRKLRQSQVPIQKELQ</sequence>
<dbReference type="Gene3D" id="1.10.10.60">
    <property type="entry name" value="Homeodomain-like"/>
    <property type="match status" value="1"/>
</dbReference>
<gene>
    <name evidence="5" type="ORF">GCM10007094_31860</name>
</gene>
<dbReference type="PRINTS" id="PR00032">
    <property type="entry name" value="HTHARAC"/>
</dbReference>
<proteinExistence type="predicted"/>
<dbReference type="InterPro" id="IPR020449">
    <property type="entry name" value="Tscrpt_reg_AraC-type_HTH"/>
</dbReference>
<protein>
    <submittedName>
        <fullName evidence="5">AraC family transcriptional regulator</fullName>
    </submittedName>
</protein>
<accession>A0ABQ3EM39</accession>
<reference evidence="6" key="1">
    <citation type="journal article" date="2019" name="Int. J. Syst. Evol. Microbiol.">
        <title>The Global Catalogue of Microorganisms (GCM) 10K type strain sequencing project: providing services to taxonomists for standard genome sequencing and annotation.</title>
        <authorList>
            <consortium name="The Broad Institute Genomics Platform"/>
            <consortium name="The Broad Institute Genome Sequencing Center for Infectious Disease"/>
            <person name="Wu L."/>
            <person name="Ma J."/>
        </authorList>
    </citation>
    <scope>NUCLEOTIDE SEQUENCE [LARGE SCALE GENOMIC DNA]</scope>
    <source>
        <strain evidence="6">KCTC 12861</strain>
    </source>
</reference>
<evidence type="ECO:0000256" key="2">
    <source>
        <dbReference type="ARBA" id="ARBA00023125"/>
    </source>
</evidence>
<dbReference type="Proteomes" id="UP000637980">
    <property type="component" value="Unassembled WGS sequence"/>
</dbReference>
<dbReference type="SUPFAM" id="SSF46689">
    <property type="entry name" value="Homeodomain-like"/>
    <property type="match status" value="2"/>
</dbReference>
<evidence type="ECO:0000313" key="5">
    <source>
        <dbReference type="EMBL" id="GHB40185.1"/>
    </source>
</evidence>
<dbReference type="PANTHER" id="PTHR11019">
    <property type="entry name" value="HTH-TYPE TRANSCRIPTIONAL REGULATOR NIMR"/>
    <property type="match status" value="1"/>
</dbReference>
<dbReference type="SMART" id="SM00342">
    <property type="entry name" value="HTH_ARAC"/>
    <property type="match status" value="1"/>
</dbReference>
<keyword evidence="2" id="KW-0238">DNA-binding</keyword>
<evidence type="ECO:0000313" key="6">
    <source>
        <dbReference type="Proteomes" id="UP000637980"/>
    </source>
</evidence>
<dbReference type="InterPro" id="IPR009057">
    <property type="entry name" value="Homeodomain-like_sf"/>
</dbReference>
<keyword evidence="1" id="KW-0805">Transcription regulation</keyword>
<dbReference type="InterPro" id="IPR018060">
    <property type="entry name" value="HTH_AraC"/>
</dbReference>
<dbReference type="EMBL" id="BMXE01000006">
    <property type="protein sequence ID" value="GHB40185.1"/>
    <property type="molecule type" value="Genomic_DNA"/>
</dbReference>
<dbReference type="Pfam" id="PF12833">
    <property type="entry name" value="HTH_18"/>
    <property type="match status" value="1"/>
</dbReference>